<feature type="domain" description="G-protein coupled receptors family 1 profile" evidence="8">
    <location>
        <begin position="31"/>
        <end position="280"/>
    </location>
</feature>
<dbReference type="AlphaFoldDB" id="K1R8S2"/>
<name>K1R8S2_MAGGI</name>
<evidence type="ECO:0000256" key="3">
    <source>
        <dbReference type="ARBA" id="ARBA00022989"/>
    </source>
</evidence>
<dbReference type="PANTHER" id="PTHR24243">
    <property type="entry name" value="G-PROTEIN COUPLED RECEPTOR"/>
    <property type="match status" value="1"/>
</dbReference>
<organism evidence="9">
    <name type="scientific">Magallana gigas</name>
    <name type="common">Pacific oyster</name>
    <name type="synonym">Crassostrea gigas</name>
    <dbReference type="NCBI Taxonomy" id="29159"/>
    <lineage>
        <taxon>Eukaryota</taxon>
        <taxon>Metazoa</taxon>
        <taxon>Spiralia</taxon>
        <taxon>Lophotrochozoa</taxon>
        <taxon>Mollusca</taxon>
        <taxon>Bivalvia</taxon>
        <taxon>Autobranchia</taxon>
        <taxon>Pteriomorphia</taxon>
        <taxon>Ostreida</taxon>
        <taxon>Ostreoidea</taxon>
        <taxon>Ostreidae</taxon>
        <taxon>Magallana</taxon>
    </lineage>
</organism>
<dbReference type="GO" id="GO:0004930">
    <property type="term" value="F:G protein-coupled receptor activity"/>
    <property type="evidence" value="ECO:0007669"/>
    <property type="project" value="UniProtKB-KW"/>
</dbReference>
<sequence>MIMERNTTDQSLFDLPQNIPSMLSGMTIVSLNLLALLILAQTKRMNFQIKVMTMNLAVTDFLTGIAIVLDSFLSLALPEYLCRPLMYLYCIGVVVSFMTITGLLLDRVFAIFHPFRYQRFASHEKKFSSVVLVTLWIAGGFLSAVNYIDGFKIYNTAYVAVCASYSVIGRVGLGIVTMLFSSFIILNLCLYMLMFNKIYRLSRSVYPNDELRSIHLYKKHTSILFKLSAITVSFMLLYTPMIVLNGIAVLNNDLAKSLQGWQRFAGLLILLNSFINPFLFVLRFTECRYTFLSIVCFACKSQREKYQNLKKQFGVSFLDEQSQGNTVDTF</sequence>
<comment type="subcellular location">
    <subcellularLocation>
        <location evidence="1">Membrane</location>
        <topology evidence="1">Multi-pass membrane protein</topology>
    </subcellularLocation>
</comment>
<reference evidence="9" key="1">
    <citation type="journal article" date="2012" name="Nature">
        <title>The oyster genome reveals stress adaptation and complexity of shell formation.</title>
        <authorList>
            <person name="Zhang G."/>
            <person name="Fang X."/>
            <person name="Guo X."/>
            <person name="Li L."/>
            <person name="Luo R."/>
            <person name="Xu F."/>
            <person name="Yang P."/>
            <person name="Zhang L."/>
            <person name="Wang X."/>
            <person name="Qi H."/>
            <person name="Xiong Z."/>
            <person name="Que H."/>
            <person name="Xie Y."/>
            <person name="Holland P.W."/>
            <person name="Paps J."/>
            <person name="Zhu Y."/>
            <person name="Wu F."/>
            <person name="Chen Y."/>
            <person name="Wang J."/>
            <person name="Peng C."/>
            <person name="Meng J."/>
            <person name="Yang L."/>
            <person name="Liu J."/>
            <person name="Wen B."/>
            <person name="Zhang N."/>
            <person name="Huang Z."/>
            <person name="Zhu Q."/>
            <person name="Feng Y."/>
            <person name="Mount A."/>
            <person name="Hedgecock D."/>
            <person name="Xu Z."/>
            <person name="Liu Y."/>
            <person name="Domazet-Loso T."/>
            <person name="Du Y."/>
            <person name="Sun X."/>
            <person name="Zhang S."/>
            <person name="Liu B."/>
            <person name="Cheng P."/>
            <person name="Jiang X."/>
            <person name="Li J."/>
            <person name="Fan D."/>
            <person name="Wang W."/>
            <person name="Fu W."/>
            <person name="Wang T."/>
            <person name="Wang B."/>
            <person name="Zhang J."/>
            <person name="Peng Z."/>
            <person name="Li Y."/>
            <person name="Li N."/>
            <person name="Wang J."/>
            <person name="Chen M."/>
            <person name="He Y."/>
            <person name="Tan F."/>
            <person name="Song X."/>
            <person name="Zheng Q."/>
            <person name="Huang R."/>
            <person name="Yang H."/>
            <person name="Du X."/>
            <person name="Chen L."/>
            <person name="Yang M."/>
            <person name="Gaffney P.M."/>
            <person name="Wang S."/>
            <person name="Luo L."/>
            <person name="She Z."/>
            <person name="Ming Y."/>
            <person name="Huang W."/>
            <person name="Zhang S."/>
            <person name="Huang B."/>
            <person name="Zhang Y."/>
            <person name="Qu T."/>
            <person name="Ni P."/>
            <person name="Miao G."/>
            <person name="Wang J."/>
            <person name="Wang Q."/>
            <person name="Steinberg C.E."/>
            <person name="Wang H."/>
            <person name="Li N."/>
            <person name="Qian L."/>
            <person name="Zhang G."/>
            <person name="Li Y."/>
            <person name="Yang H."/>
            <person name="Liu X."/>
            <person name="Wang J."/>
            <person name="Yin Y."/>
            <person name="Wang J."/>
        </authorList>
    </citation>
    <scope>NUCLEOTIDE SEQUENCE [LARGE SCALE GENOMIC DNA]</scope>
    <source>
        <strain evidence="9">05x7-T-G4-1.051#20</strain>
    </source>
</reference>
<keyword evidence="3" id="KW-1133">Transmembrane helix</keyword>
<accession>K1R8S2</accession>
<dbReference type="InterPro" id="IPR000276">
    <property type="entry name" value="GPCR_Rhodpsn"/>
</dbReference>
<evidence type="ECO:0000313" key="9">
    <source>
        <dbReference type="EMBL" id="EKC30391.1"/>
    </source>
</evidence>
<evidence type="ECO:0000256" key="2">
    <source>
        <dbReference type="ARBA" id="ARBA00022692"/>
    </source>
</evidence>
<dbReference type="Pfam" id="PF00001">
    <property type="entry name" value="7tm_1"/>
    <property type="match status" value="1"/>
</dbReference>
<keyword evidence="2" id="KW-0812">Transmembrane</keyword>
<dbReference type="GO" id="GO:0016020">
    <property type="term" value="C:membrane"/>
    <property type="evidence" value="ECO:0007669"/>
    <property type="project" value="UniProtKB-SubCell"/>
</dbReference>
<dbReference type="PANTHER" id="PTHR24243:SF208">
    <property type="entry name" value="PYROKININ-1 RECEPTOR"/>
    <property type="match status" value="1"/>
</dbReference>
<evidence type="ECO:0000256" key="4">
    <source>
        <dbReference type="ARBA" id="ARBA00023040"/>
    </source>
</evidence>
<evidence type="ECO:0000259" key="8">
    <source>
        <dbReference type="PROSITE" id="PS50262"/>
    </source>
</evidence>
<evidence type="ECO:0000256" key="5">
    <source>
        <dbReference type="ARBA" id="ARBA00023136"/>
    </source>
</evidence>
<keyword evidence="4" id="KW-0297">G-protein coupled receptor</keyword>
<evidence type="ECO:0000256" key="7">
    <source>
        <dbReference type="ARBA" id="ARBA00023224"/>
    </source>
</evidence>
<dbReference type="InterPro" id="IPR017452">
    <property type="entry name" value="GPCR_Rhodpsn_7TM"/>
</dbReference>
<dbReference type="SUPFAM" id="SSF81321">
    <property type="entry name" value="Family A G protein-coupled receptor-like"/>
    <property type="match status" value="1"/>
</dbReference>
<evidence type="ECO:0000256" key="1">
    <source>
        <dbReference type="ARBA" id="ARBA00004141"/>
    </source>
</evidence>
<dbReference type="CDD" id="cd00637">
    <property type="entry name" value="7tm_classA_rhodopsin-like"/>
    <property type="match status" value="1"/>
</dbReference>
<gene>
    <name evidence="9" type="ORF">CGI_10019806</name>
</gene>
<keyword evidence="7" id="KW-0807">Transducer</keyword>
<dbReference type="HOGENOM" id="CLU_842646_0_0_1"/>
<dbReference type="EMBL" id="JH817326">
    <property type="protein sequence ID" value="EKC30391.1"/>
    <property type="molecule type" value="Genomic_DNA"/>
</dbReference>
<proteinExistence type="predicted"/>
<dbReference type="Gene3D" id="1.20.1070.10">
    <property type="entry name" value="Rhodopsin 7-helix transmembrane proteins"/>
    <property type="match status" value="1"/>
</dbReference>
<dbReference type="InParanoid" id="K1R8S2"/>
<protein>
    <submittedName>
        <fullName evidence="9">5-hydroxytryptamine receptor 2C</fullName>
    </submittedName>
</protein>
<dbReference type="PROSITE" id="PS50262">
    <property type="entry name" value="G_PROTEIN_RECEP_F1_2"/>
    <property type="match status" value="1"/>
</dbReference>
<keyword evidence="6 9" id="KW-0675">Receptor</keyword>
<dbReference type="PRINTS" id="PR00237">
    <property type="entry name" value="GPCRRHODOPSN"/>
</dbReference>
<keyword evidence="5" id="KW-0472">Membrane</keyword>
<evidence type="ECO:0000256" key="6">
    <source>
        <dbReference type="ARBA" id="ARBA00023170"/>
    </source>
</evidence>